<dbReference type="EMBL" id="JADCKC010000002">
    <property type="protein sequence ID" value="MBE5037692.1"/>
    <property type="molecule type" value="Genomic_DNA"/>
</dbReference>
<protein>
    <submittedName>
        <fullName evidence="1">Uncharacterized protein</fullName>
    </submittedName>
</protein>
<keyword evidence="2" id="KW-1185">Reference proteome</keyword>
<comment type="caution">
    <text evidence="1">The sequence shown here is derived from an EMBL/GenBank/DDBJ whole genome shotgun (WGS) entry which is preliminary data.</text>
</comment>
<sequence>MADGISLGLLWIRSGRIGHPGANISRSLSVERTDCAEYSIFKVLEYFLLYTANMKFSLLTVSCFFKRRLLGCGSTTGFGVSPQICVWISKRYASKTICQQVGGLLGPSFVPVGGKTGWESESCYDSLSADISCLLRKSESCYDSLFPKRGAPL</sequence>
<dbReference type="RefSeq" id="WP_193501220.1">
    <property type="nucleotide sequence ID" value="NZ_JADCKC010000002.1"/>
</dbReference>
<proteinExistence type="predicted"/>
<organism evidence="1 2">
    <name type="scientific">Gemmiger gallinarum</name>
    <dbReference type="NCBI Taxonomy" id="2779354"/>
    <lineage>
        <taxon>Bacteria</taxon>
        <taxon>Bacillati</taxon>
        <taxon>Bacillota</taxon>
        <taxon>Clostridia</taxon>
        <taxon>Eubacteriales</taxon>
        <taxon>Gemmiger</taxon>
    </lineage>
</organism>
<evidence type="ECO:0000313" key="1">
    <source>
        <dbReference type="EMBL" id="MBE5037692.1"/>
    </source>
</evidence>
<gene>
    <name evidence="1" type="ORF">INF35_07835</name>
</gene>
<accession>A0ABR9R467</accession>
<name>A0ABR9R467_9FIRM</name>
<reference evidence="1 2" key="1">
    <citation type="submission" date="2020-10" db="EMBL/GenBank/DDBJ databases">
        <title>ChiBAC.</title>
        <authorList>
            <person name="Zenner C."/>
            <person name="Hitch T.C.A."/>
            <person name="Clavel T."/>
        </authorList>
    </citation>
    <scope>NUCLEOTIDE SEQUENCE [LARGE SCALE GENOMIC DNA]</scope>
    <source>
        <strain evidence="1 2">DSM 109015</strain>
    </source>
</reference>
<dbReference type="Proteomes" id="UP000768567">
    <property type="component" value="Unassembled WGS sequence"/>
</dbReference>
<evidence type="ECO:0000313" key="2">
    <source>
        <dbReference type="Proteomes" id="UP000768567"/>
    </source>
</evidence>